<organism evidence="1 2">
    <name type="scientific">Clostridium algifaecis</name>
    <dbReference type="NCBI Taxonomy" id="1472040"/>
    <lineage>
        <taxon>Bacteria</taxon>
        <taxon>Bacillati</taxon>
        <taxon>Bacillota</taxon>
        <taxon>Clostridia</taxon>
        <taxon>Eubacteriales</taxon>
        <taxon>Clostridiaceae</taxon>
        <taxon>Clostridium</taxon>
    </lineage>
</organism>
<proteinExistence type="predicted"/>
<dbReference type="Pfam" id="PF16800">
    <property type="entry name" value="Endopep_inhib"/>
    <property type="match status" value="1"/>
</dbReference>
<accession>A0ABS4KRT2</accession>
<dbReference type="InterPro" id="IPR007253">
    <property type="entry name" value="Cell_wall-bd_2"/>
</dbReference>
<dbReference type="EMBL" id="JAGGLM010000007">
    <property type="protein sequence ID" value="MBP2032740.1"/>
    <property type="molecule type" value="Genomic_DNA"/>
</dbReference>
<reference evidence="1 2" key="1">
    <citation type="submission" date="2021-03" db="EMBL/GenBank/DDBJ databases">
        <title>Genomic Encyclopedia of Type Strains, Phase IV (KMG-IV): sequencing the most valuable type-strain genomes for metagenomic binning, comparative biology and taxonomic classification.</title>
        <authorList>
            <person name="Goeker M."/>
        </authorList>
    </citation>
    <scope>NUCLEOTIDE SEQUENCE [LARGE SCALE GENOMIC DNA]</scope>
    <source>
        <strain evidence="1 2">DSM 28783</strain>
    </source>
</reference>
<keyword evidence="2" id="KW-1185">Reference proteome</keyword>
<dbReference type="RefSeq" id="WP_209701916.1">
    <property type="nucleotide sequence ID" value="NZ_JAGGLM010000007.1"/>
</dbReference>
<dbReference type="Pfam" id="PF04122">
    <property type="entry name" value="CW_binding_2"/>
    <property type="match status" value="1"/>
</dbReference>
<dbReference type="InterPro" id="IPR053749">
    <property type="entry name" value="TA_system-associated_sf"/>
</dbReference>
<gene>
    <name evidence="1" type="ORF">J2Z42_001414</name>
</gene>
<protein>
    <submittedName>
        <fullName evidence="1">Uncharacterized protein</fullName>
    </submittedName>
</protein>
<evidence type="ECO:0000313" key="2">
    <source>
        <dbReference type="Proteomes" id="UP001519307"/>
    </source>
</evidence>
<dbReference type="InterPro" id="IPR031841">
    <property type="entry name" value="Endopep_inhib"/>
</dbReference>
<comment type="caution">
    <text evidence="1">The sequence shown here is derived from an EMBL/GenBank/DDBJ whole genome shotgun (WGS) entry which is preliminary data.</text>
</comment>
<evidence type="ECO:0000313" key="1">
    <source>
        <dbReference type="EMBL" id="MBP2032740.1"/>
    </source>
</evidence>
<dbReference type="Proteomes" id="UP001519307">
    <property type="component" value="Unassembled WGS sequence"/>
</dbReference>
<name>A0ABS4KRT2_9CLOT</name>
<dbReference type="Gene3D" id="3.10.450.420">
    <property type="match status" value="1"/>
</dbReference>
<sequence>MKLGVKDVSIVGSYNIVSYDAEAQLESLGINCFRIHGTTPQSIASDFINANGNNSDGISIASGDMFPDALSGSVLTAKNNYNILLAGGGLRYTVGDNVKHAFIFGGTGAVSDNLGNYIKSTKNSRDISNDEIYQLYADAWVSMEDIMFSVSNREEYNRRIMHNGIEYVPVPEQYNSVDKIKDVLSNYYTEDYLPTVTGRFPSLTNIDGQTVANLGNEGDSFYYYIKAFKSRQNIDSNTIQVNYNNYNVSHNFEGIITVTLSFENNSWKVSNIQYSDN</sequence>